<gene>
    <name evidence="1" type="ORF">CYLTODRAFT_427676</name>
</gene>
<organism evidence="1 2">
    <name type="scientific">Cylindrobasidium torrendii FP15055 ss-10</name>
    <dbReference type="NCBI Taxonomy" id="1314674"/>
    <lineage>
        <taxon>Eukaryota</taxon>
        <taxon>Fungi</taxon>
        <taxon>Dikarya</taxon>
        <taxon>Basidiomycota</taxon>
        <taxon>Agaricomycotina</taxon>
        <taxon>Agaricomycetes</taxon>
        <taxon>Agaricomycetidae</taxon>
        <taxon>Agaricales</taxon>
        <taxon>Marasmiineae</taxon>
        <taxon>Physalacriaceae</taxon>
        <taxon>Cylindrobasidium</taxon>
    </lineage>
</organism>
<dbReference type="AlphaFoldDB" id="A0A0D7ASB6"/>
<proteinExistence type="predicted"/>
<reference evidence="1 2" key="1">
    <citation type="journal article" date="2015" name="Fungal Genet. Biol.">
        <title>Evolution of novel wood decay mechanisms in Agaricales revealed by the genome sequences of Fistulina hepatica and Cylindrobasidium torrendii.</title>
        <authorList>
            <person name="Floudas D."/>
            <person name="Held B.W."/>
            <person name="Riley R."/>
            <person name="Nagy L.G."/>
            <person name="Koehler G."/>
            <person name="Ransdell A.S."/>
            <person name="Younus H."/>
            <person name="Chow J."/>
            <person name="Chiniquy J."/>
            <person name="Lipzen A."/>
            <person name="Tritt A."/>
            <person name="Sun H."/>
            <person name="Haridas S."/>
            <person name="LaButti K."/>
            <person name="Ohm R.A."/>
            <person name="Kues U."/>
            <person name="Blanchette R.A."/>
            <person name="Grigoriev I.V."/>
            <person name="Minto R.E."/>
            <person name="Hibbett D.S."/>
        </authorList>
    </citation>
    <scope>NUCLEOTIDE SEQUENCE [LARGE SCALE GENOMIC DNA]</scope>
    <source>
        <strain evidence="1 2">FP15055 ss-10</strain>
    </source>
</reference>
<sequence length="51" mass="5955">MGTQTDTVAFFSCRVLSFFFSCDFYWISPRDFYKAGSHALSNKRDENVMET</sequence>
<dbReference type="EMBL" id="KN881040">
    <property type="protein sequence ID" value="KIY61127.1"/>
    <property type="molecule type" value="Genomic_DNA"/>
</dbReference>
<protein>
    <submittedName>
        <fullName evidence="1">Uncharacterized protein</fullName>
    </submittedName>
</protein>
<dbReference type="Proteomes" id="UP000054007">
    <property type="component" value="Unassembled WGS sequence"/>
</dbReference>
<accession>A0A0D7ASB6</accession>
<evidence type="ECO:0000313" key="1">
    <source>
        <dbReference type="EMBL" id="KIY61127.1"/>
    </source>
</evidence>
<name>A0A0D7ASB6_9AGAR</name>
<keyword evidence="2" id="KW-1185">Reference proteome</keyword>
<feature type="non-terminal residue" evidence="1">
    <location>
        <position position="51"/>
    </location>
</feature>
<evidence type="ECO:0000313" key="2">
    <source>
        <dbReference type="Proteomes" id="UP000054007"/>
    </source>
</evidence>